<dbReference type="Gene3D" id="3.20.20.70">
    <property type="entry name" value="Aldolase class I"/>
    <property type="match status" value="1"/>
</dbReference>
<dbReference type="GO" id="GO:0003824">
    <property type="term" value="F:catalytic activity"/>
    <property type="evidence" value="ECO:0007669"/>
    <property type="project" value="InterPro"/>
</dbReference>
<keyword evidence="4" id="KW-0411">Iron-sulfur</keyword>
<reference evidence="5" key="1">
    <citation type="journal article" date="2015" name="Nature">
        <title>Complex archaea that bridge the gap between prokaryotes and eukaryotes.</title>
        <authorList>
            <person name="Spang A."/>
            <person name="Saw J.H."/>
            <person name="Jorgensen S.L."/>
            <person name="Zaremba-Niedzwiedzka K."/>
            <person name="Martijn J."/>
            <person name="Lind A.E."/>
            <person name="van Eijk R."/>
            <person name="Schleper C."/>
            <person name="Guy L."/>
            <person name="Ettema T.J."/>
        </authorList>
    </citation>
    <scope>NUCLEOTIDE SEQUENCE</scope>
</reference>
<evidence type="ECO:0000256" key="4">
    <source>
        <dbReference type="ARBA" id="ARBA00023014"/>
    </source>
</evidence>
<dbReference type="CDD" id="cd01335">
    <property type="entry name" value="Radical_SAM"/>
    <property type="match status" value="1"/>
</dbReference>
<dbReference type="GO" id="GO:0046872">
    <property type="term" value="F:metal ion binding"/>
    <property type="evidence" value="ECO:0007669"/>
    <property type="project" value="UniProtKB-KW"/>
</dbReference>
<dbReference type="EMBL" id="LAZR01000129">
    <property type="protein sequence ID" value="KKN88393.1"/>
    <property type="molecule type" value="Genomic_DNA"/>
</dbReference>
<name>A0A0F9X9U9_9ZZZZ</name>
<evidence type="ECO:0000256" key="3">
    <source>
        <dbReference type="ARBA" id="ARBA00023004"/>
    </source>
</evidence>
<evidence type="ECO:0008006" key="6">
    <source>
        <dbReference type="Google" id="ProtNLM"/>
    </source>
</evidence>
<protein>
    <recommendedName>
        <fullName evidence="6">Radical SAM core domain-containing protein</fullName>
    </recommendedName>
</protein>
<comment type="caution">
    <text evidence="5">The sequence shown here is derived from an EMBL/GenBank/DDBJ whole genome shotgun (WGS) entry which is preliminary data.</text>
</comment>
<sequence length="237" mass="26897">MISARFQIVFTYRCNLNCKWCDRFMDSVPWPDSDMVGGDLAFGLSAIKQSGIEIEQCRIGGGEAKMHPCFASMAYYVRFIWGNDKIRTSVSTNTLIPNDKSLEVIYQEAGPKTKSKHTPVMISPYDLGLDPEQGFVSPCRMSRVCGRLFDAFGFAACPYEGPMGRLFGIDPYQAEPVMLGRYDLCCHCVHSLPTKKKKAVWQDALDGKIEFPTKSYREALDRFAEHPTVFKRFQERL</sequence>
<dbReference type="SUPFAM" id="SSF102114">
    <property type="entry name" value="Radical SAM enzymes"/>
    <property type="match status" value="1"/>
</dbReference>
<dbReference type="InterPro" id="IPR058240">
    <property type="entry name" value="rSAM_sf"/>
</dbReference>
<organism evidence="5">
    <name type="scientific">marine sediment metagenome</name>
    <dbReference type="NCBI Taxonomy" id="412755"/>
    <lineage>
        <taxon>unclassified sequences</taxon>
        <taxon>metagenomes</taxon>
        <taxon>ecological metagenomes</taxon>
    </lineage>
</organism>
<dbReference type="InterPro" id="IPR007197">
    <property type="entry name" value="rSAM"/>
</dbReference>
<accession>A0A0F9X9U9</accession>
<keyword evidence="3" id="KW-0408">Iron</keyword>
<evidence type="ECO:0000313" key="5">
    <source>
        <dbReference type="EMBL" id="KKN88393.1"/>
    </source>
</evidence>
<evidence type="ECO:0000256" key="1">
    <source>
        <dbReference type="ARBA" id="ARBA00022691"/>
    </source>
</evidence>
<keyword evidence="1" id="KW-0949">S-adenosyl-L-methionine</keyword>
<dbReference type="InterPro" id="IPR013785">
    <property type="entry name" value="Aldolase_TIM"/>
</dbReference>
<dbReference type="GO" id="GO:0051536">
    <property type="term" value="F:iron-sulfur cluster binding"/>
    <property type="evidence" value="ECO:0007669"/>
    <property type="project" value="UniProtKB-KW"/>
</dbReference>
<gene>
    <name evidence="5" type="ORF">LCGC14_0249560</name>
</gene>
<keyword evidence="2" id="KW-0479">Metal-binding</keyword>
<dbReference type="AlphaFoldDB" id="A0A0F9X9U9"/>
<evidence type="ECO:0000256" key="2">
    <source>
        <dbReference type="ARBA" id="ARBA00022723"/>
    </source>
</evidence>
<dbReference type="SFLD" id="SFLDS00029">
    <property type="entry name" value="Radical_SAM"/>
    <property type="match status" value="1"/>
</dbReference>
<proteinExistence type="predicted"/>